<dbReference type="HOGENOM" id="CLU_062004_0_0_1"/>
<keyword evidence="2" id="KW-1185">Reference proteome</keyword>
<evidence type="ECO:0000313" key="2">
    <source>
        <dbReference type="Proteomes" id="UP000000560"/>
    </source>
</evidence>
<sequence length="356" mass="37368">MAVLPNNCIFTDRGGITENMHYIHAAVVDASGTLLYFVGNPSRVTLARSTAKPAQALAILETGALDQYGLDDGDVAPMCASHSSEHVHVARATDMLRKIDAREQDLQCGGHASLSETVNAGWIKASLVPSAIHSNCSGKHAGMIGGAKALTTRSDGYHLPGHPMQVRVQQVFSELSGLDAQDIEWGIDGCNLPAPALPLMNLARVYCGLAASADEAAVSSAAPAPRSQHLSRIFGAMAQNPRLVAGQGRFCTVLMEAYKGVLVGKLGADGCYGVSVRVSDQTIALGAEGAIGIAVKVEDGNIGILYSAVVEILQQLGIGTTATWEVLEGFHRPRLINTAGMVTGSLHFSFRVQRAS</sequence>
<gene>
    <name evidence="1" type="ORF">ANIA_09195</name>
</gene>
<dbReference type="Proteomes" id="UP000000560">
    <property type="component" value="Chromosome VI"/>
</dbReference>
<dbReference type="OMA" id="EHNCSGK"/>
<dbReference type="GeneID" id="2868117"/>
<dbReference type="EMBL" id="BN001306">
    <property type="protein sequence ID" value="CBF82348.1"/>
    <property type="molecule type" value="Genomic_DNA"/>
</dbReference>
<name>Q5AR85_EMENI</name>
<accession>Q5AR85</accession>
<reference evidence="2" key="1">
    <citation type="journal article" date="2005" name="Nature">
        <title>Sequencing of Aspergillus nidulans and comparative analysis with A. fumigatus and A. oryzae.</title>
        <authorList>
            <person name="Galagan J.E."/>
            <person name="Calvo S.E."/>
            <person name="Cuomo C."/>
            <person name="Ma L.J."/>
            <person name="Wortman J.R."/>
            <person name="Batzoglou S."/>
            <person name="Lee S.I."/>
            <person name="Basturkmen M."/>
            <person name="Spevak C.C."/>
            <person name="Clutterbuck J."/>
            <person name="Kapitonov V."/>
            <person name="Jurka J."/>
            <person name="Scazzocchio C."/>
            <person name="Farman M."/>
            <person name="Butler J."/>
            <person name="Purcell S."/>
            <person name="Harris S."/>
            <person name="Braus G.H."/>
            <person name="Draht O."/>
            <person name="Busch S."/>
            <person name="D'Enfert C."/>
            <person name="Bouchier C."/>
            <person name="Goldman G.H."/>
            <person name="Bell-Pedersen D."/>
            <person name="Griffiths-Jones S."/>
            <person name="Doonan J.H."/>
            <person name="Yu J."/>
            <person name="Vienken K."/>
            <person name="Pain A."/>
            <person name="Freitag M."/>
            <person name="Selker E.U."/>
            <person name="Archer D.B."/>
            <person name="Penalva M.A."/>
            <person name="Oakley B.R."/>
            <person name="Momany M."/>
            <person name="Tanaka T."/>
            <person name="Kumagai T."/>
            <person name="Asai K."/>
            <person name="Machida M."/>
            <person name="Nierman W.C."/>
            <person name="Denning D.W."/>
            <person name="Caddick M."/>
            <person name="Hynes M."/>
            <person name="Paoletti M."/>
            <person name="Fischer R."/>
            <person name="Miller B."/>
            <person name="Dyer P."/>
            <person name="Sachs M.S."/>
            <person name="Osmani S.A."/>
            <person name="Birren B.W."/>
        </authorList>
    </citation>
    <scope>NUCLEOTIDE SEQUENCE [LARGE SCALE GENOMIC DNA]</scope>
    <source>
        <strain evidence="2">FGSC A4 / ATCC 38163 / CBS 112.46 / NRRL 194 / M139</strain>
    </source>
</reference>
<dbReference type="KEGG" id="ani:ANIA_09195"/>
<dbReference type="VEuPathDB" id="FungiDB:AN9195"/>
<dbReference type="Pfam" id="PF06089">
    <property type="entry name" value="Asparaginase_II"/>
    <property type="match status" value="1"/>
</dbReference>
<evidence type="ECO:0000313" key="1">
    <source>
        <dbReference type="EMBL" id="CBF82348.1"/>
    </source>
</evidence>
<proteinExistence type="predicted"/>
<dbReference type="PANTHER" id="PTHR42110:SF1">
    <property type="entry name" value="L-ASPARAGINASE, PUTATIVE (AFU_ORTHOLOGUE AFUA_3G11890)-RELATED"/>
    <property type="match status" value="1"/>
</dbReference>
<dbReference type="InParanoid" id="Q5AR85"/>
<organism evidence="1 2">
    <name type="scientific">Emericella nidulans (strain FGSC A4 / ATCC 38163 / CBS 112.46 / NRRL 194 / M139)</name>
    <name type="common">Aspergillus nidulans</name>
    <dbReference type="NCBI Taxonomy" id="227321"/>
    <lineage>
        <taxon>Eukaryota</taxon>
        <taxon>Fungi</taxon>
        <taxon>Dikarya</taxon>
        <taxon>Ascomycota</taxon>
        <taxon>Pezizomycotina</taxon>
        <taxon>Eurotiomycetes</taxon>
        <taxon>Eurotiomycetidae</taxon>
        <taxon>Eurotiales</taxon>
        <taxon>Aspergillaceae</taxon>
        <taxon>Aspergillus</taxon>
        <taxon>Aspergillus subgen. Nidulantes</taxon>
    </lineage>
</organism>
<accession>C8VJU1</accession>
<reference evidence="2" key="2">
    <citation type="journal article" date="2009" name="Fungal Genet. Biol.">
        <title>The 2008 update of the Aspergillus nidulans genome annotation: a community effort.</title>
        <authorList>
            <person name="Wortman J.R."/>
            <person name="Gilsenan J.M."/>
            <person name="Joardar V."/>
            <person name="Deegan J."/>
            <person name="Clutterbuck J."/>
            <person name="Andersen M.R."/>
            <person name="Archer D."/>
            <person name="Bencina M."/>
            <person name="Braus G."/>
            <person name="Coutinho P."/>
            <person name="von Dohren H."/>
            <person name="Doonan J."/>
            <person name="Driessen A.J."/>
            <person name="Durek P."/>
            <person name="Espeso E."/>
            <person name="Fekete E."/>
            <person name="Flipphi M."/>
            <person name="Estrada C.G."/>
            <person name="Geysens S."/>
            <person name="Goldman G."/>
            <person name="de Groot P.W."/>
            <person name="Hansen K."/>
            <person name="Harris S.D."/>
            <person name="Heinekamp T."/>
            <person name="Helmstaedt K."/>
            <person name="Henrissat B."/>
            <person name="Hofmann G."/>
            <person name="Homan T."/>
            <person name="Horio T."/>
            <person name="Horiuchi H."/>
            <person name="James S."/>
            <person name="Jones M."/>
            <person name="Karaffa L."/>
            <person name="Karanyi Z."/>
            <person name="Kato M."/>
            <person name="Keller N."/>
            <person name="Kelly D.E."/>
            <person name="Kiel J.A."/>
            <person name="Kim J.M."/>
            <person name="van der Klei I.J."/>
            <person name="Klis F.M."/>
            <person name="Kovalchuk A."/>
            <person name="Krasevec N."/>
            <person name="Kubicek C.P."/>
            <person name="Liu B."/>
            <person name="Maccabe A."/>
            <person name="Meyer V."/>
            <person name="Mirabito P."/>
            <person name="Miskei M."/>
            <person name="Mos M."/>
            <person name="Mullins J."/>
            <person name="Nelson D.R."/>
            <person name="Nielsen J."/>
            <person name="Oakley B.R."/>
            <person name="Osmani S.A."/>
            <person name="Pakula T."/>
            <person name="Paszewski A."/>
            <person name="Paulsen I."/>
            <person name="Pilsyk S."/>
            <person name="Pocsi I."/>
            <person name="Punt P.J."/>
            <person name="Ram A.F."/>
            <person name="Ren Q."/>
            <person name="Robellet X."/>
            <person name="Robson G."/>
            <person name="Seiboth B."/>
            <person name="van Solingen P."/>
            <person name="Specht T."/>
            <person name="Sun J."/>
            <person name="Taheri-Talesh N."/>
            <person name="Takeshita N."/>
            <person name="Ussery D."/>
            <person name="vanKuyk P.A."/>
            <person name="Visser H."/>
            <person name="van de Vondervoort P.J."/>
            <person name="de Vries R.P."/>
            <person name="Walton J."/>
            <person name="Xiang X."/>
            <person name="Xiong Y."/>
            <person name="Zeng A.P."/>
            <person name="Brandt B.W."/>
            <person name="Cornell M.J."/>
            <person name="van den Hondel C.A."/>
            <person name="Visser J."/>
            <person name="Oliver S.G."/>
            <person name="Turner G."/>
        </authorList>
    </citation>
    <scope>GENOME REANNOTATION</scope>
    <source>
        <strain evidence="2">FGSC A4 / ATCC 38163 / CBS 112.46 / NRRL 194 / M139</strain>
    </source>
</reference>
<dbReference type="InterPro" id="IPR010349">
    <property type="entry name" value="Asparaginase_II"/>
</dbReference>
<dbReference type="RefSeq" id="XP_682464.1">
    <property type="nucleotide sequence ID" value="XM_677372.1"/>
</dbReference>
<dbReference type="eggNOG" id="KOG1558">
    <property type="taxonomic scope" value="Eukaryota"/>
</dbReference>
<dbReference type="OrthoDB" id="2588474at2759"/>
<protein>
    <submittedName>
        <fullName evidence="1">Thermolabile L-asparaginase, putative (AFU_orthologue AFUA_3G11890)</fullName>
    </submittedName>
</protein>
<dbReference type="PANTHER" id="PTHR42110">
    <property type="entry name" value="L-ASPARAGINASE, PUTATIVE (AFU_ORTHOLOGUE AFUA_3G11890)-RELATED"/>
    <property type="match status" value="1"/>
</dbReference>
<dbReference type="AlphaFoldDB" id="Q5AR85"/>